<accession>A0A427A5F2</accession>
<name>A0A427A5F2_ENSVE</name>
<feature type="region of interest" description="Disordered" evidence="1">
    <location>
        <begin position="55"/>
        <end position="86"/>
    </location>
</feature>
<dbReference type="AlphaFoldDB" id="A0A427A5F2"/>
<dbReference type="EMBL" id="AMZH03003706">
    <property type="protein sequence ID" value="RRT71444.1"/>
    <property type="molecule type" value="Genomic_DNA"/>
</dbReference>
<reference evidence="2 3" key="1">
    <citation type="journal article" date="2014" name="Agronomy (Basel)">
        <title>A Draft Genome Sequence for Ensete ventricosum, the Drought-Tolerant Tree Against Hunger.</title>
        <authorList>
            <person name="Harrison J."/>
            <person name="Moore K.A."/>
            <person name="Paszkiewicz K."/>
            <person name="Jones T."/>
            <person name="Grant M."/>
            <person name="Ambacheew D."/>
            <person name="Muzemil S."/>
            <person name="Studholme D.J."/>
        </authorList>
    </citation>
    <scope>NUCLEOTIDE SEQUENCE [LARGE SCALE GENOMIC DNA]</scope>
</reference>
<evidence type="ECO:0000313" key="2">
    <source>
        <dbReference type="EMBL" id="RRT71444.1"/>
    </source>
</evidence>
<gene>
    <name evidence="2" type="ORF">B296_00023200</name>
</gene>
<evidence type="ECO:0000256" key="1">
    <source>
        <dbReference type="SAM" id="MobiDB-lite"/>
    </source>
</evidence>
<evidence type="ECO:0000313" key="3">
    <source>
        <dbReference type="Proteomes" id="UP000287651"/>
    </source>
</evidence>
<sequence length="114" mass="12654">MKHEGSAGWLFNHFTLYLEDAPCPFCFECTPPPVHVLTVAAMSCGSAGLSLSSNIKQSNASTPRCHTTGANGDQGHRERKHASFGSPHGELFIRRWRRQWPASLGRPELRLTDH</sequence>
<comment type="caution">
    <text evidence="2">The sequence shown here is derived from an EMBL/GenBank/DDBJ whole genome shotgun (WGS) entry which is preliminary data.</text>
</comment>
<feature type="compositionally biased region" description="Polar residues" evidence="1">
    <location>
        <begin position="55"/>
        <end position="71"/>
    </location>
</feature>
<protein>
    <submittedName>
        <fullName evidence="2">Uncharacterized protein</fullName>
    </submittedName>
</protein>
<proteinExistence type="predicted"/>
<dbReference type="Proteomes" id="UP000287651">
    <property type="component" value="Unassembled WGS sequence"/>
</dbReference>
<organism evidence="2 3">
    <name type="scientific">Ensete ventricosum</name>
    <name type="common">Abyssinian banana</name>
    <name type="synonym">Musa ensete</name>
    <dbReference type="NCBI Taxonomy" id="4639"/>
    <lineage>
        <taxon>Eukaryota</taxon>
        <taxon>Viridiplantae</taxon>
        <taxon>Streptophyta</taxon>
        <taxon>Embryophyta</taxon>
        <taxon>Tracheophyta</taxon>
        <taxon>Spermatophyta</taxon>
        <taxon>Magnoliopsida</taxon>
        <taxon>Liliopsida</taxon>
        <taxon>Zingiberales</taxon>
        <taxon>Musaceae</taxon>
        <taxon>Ensete</taxon>
    </lineage>
</organism>